<dbReference type="Gene3D" id="3.60.15.10">
    <property type="entry name" value="Ribonuclease Z/Hydroxyacylglutathione hydrolase-like"/>
    <property type="match status" value="1"/>
</dbReference>
<feature type="domain" description="Metallo-beta-lactamase" evidence="2">
    <location>
        <begin position="13"/>
        <end position="249"/>
    </location>
</feature>
<dbReference type="GO" id="GO:0004521">
    <property type="term" value="F:RNA endonuclease activity"/>
    <property type="evidence" value="ECO:0007669"/>
    <property type="project" value="TreeGrafter"/>
</dbReference>
<sequence length="465" mass="51654">MKLSFYGAARSVTGSRHLLEVPGFRVLLDCGLFQGRREEAFRRNREFGFDPKSLGAILLSHAHIDHSGALPVLPRKGFSGKVYLTRASADLAGIMLEDSARVQENDCRYVNKQEKRRGKACVQALYDGDDVRKILKRFEGSRYGDQLKIAPRLTASFHDAGHILGSAAVRVKYTARGNSTTILFSGDLGRSHMPILRDPEPPPSCDVLILESTYGDRLHEQAGEEMKKKAQDLIAHAREHKSKIIVPAFAVGRTQELVMRIKELVGEGRVEPIPIYIDSPLADKATEVFKRHPECYDEETMKTFSSGGDVFASRYIHFVSSPEESKRLNAMRGPCVIISSSGMCEGGRVIHHLKHAIQDEANVIVFVGFQAEHTLGRKLVEGWDVVPIFGVPTKRRAQIMKFNGLSAHADRNDLLAYVRAIDPLPSTIFIVHGEEKQALSLGAAIQADHPKIDVRIPHQGSTHEM</sequence>
<dbReference type="RefSeq" id="WP_090744686.1">
    <property type="nucleotide sequence ID" value="NZ_CZQA01000001.1"/>
</dbReference>
<dbReference type="GO" id="GO:0016787">
    <property type="term" value="F:hydrolase activity"/>
    <property type="evidence" value="ECO:0007669"/>
    <property type="project" value="UniProtKB-KW"/>
</dbReference>
<dbReference type="CDD" id="cd16295">
    <property type="entry name" value="TTHA0252-CPSF-like_MBL-fold"/>
    <property type="match status" value="1"/>
</dbReference>
<keyword evidence="1" id="KW-0378">Hydrolase</keyword>
<dbReference type="PANTHER" id="PTHR11203:SF37">
    <property type="entry name" value="INTEGRATOR COMPLEX SUBUNIT 11"/>
    <property type="match status" value="1"/>
</dbReference>
<dbReference type="InterPro" id="IPR022712">
    <property type="entry name" value="Beta_Casp"/>
</dbReference>
<dbReference type="InterPro" id="IPR011108">
    <property type="entry name" value="RMMBL"/>
</dbReference>
<organism evidence="4 5">
    <name type="scientific">Candidatus Nitrospira nitrosa</name>
    <dbReference type="NCBI Taxonomy" id="1742972"/>
    <lineage>
        <taxon>Bacteria</taxon>
        <taxon>Pseudomonadati</taxon>
        <taxon>Nitrospirota</taxon>
        <taxon>Nitrospiria</taxon>
        <taxon>Nitrospirales</taxon>
        <taxon>Nitrospiraceae</taxon>
        <taxon>Nitrospira</taxon>
    </lineage>
</organism>
<dbReference type="STRING" id="1742972.COMA1_11058"/>
<dbReference type="PANTHER" id="PTHR11203">
    <property type="entry name" value="CLEAVAGE AND POLYADENYLATION SPECIFICITY FACTOR FAMILY MEMBER"/>
    <property type="match status" value="1"/>
</dbReference>
<dbReference type="SMART" id="SM00849">
    <property type="entry name" value="Lactamase_B"/>
    <property type="match status" value="1"/>
</dbReference>
<evidence type="ECO:0000259" key="2">
    <source>
        <dbReference type="SMART" id="SM00849"/>
    </source>
</evidence>
<evidence type="ECO:0000256" key="1">
    <source>
        <dbReference type="ARBA" id="ARBA00022801"/>
    </source>
</evidence>
<dbReference type="Pfam" id="PF07521">
    <property type="entry name" value="RMMBL"/>
    <property type="match status" value="1"/>
</dbReference>
<evidence type="ECO:0000259" key="3">
    <source>
        <dbReference type="SMART" id="SM01027"/>
    </source>
</evidence>
<dbReference type="InterPro" id="IPR036866">
    <property type="entry name" value="RibonucZ/Hydroxyglut_hydro"/>
</dbReference>
<evidence type="ECO:0000313" key="4">
    <source>
        <dbReference type="EMBL" id="CUS33271.1"/>
    </source>
</evidence>
<dbReference type="EMBL" id="CZQA01000001">
    <property type="protein sequence ID" value="CUS33271.1"/>
    <property type="molecule type" value="Genomic_DNA"/>
</dbReference>
<dbReference type="OrthoDB" id="9803916at2"/>
<reference evidence="4 5" key="1">
    <citation type="submission" date="2015-10" db="EMBL/GenBank/DDBJ databases">
        <authorList>
            <person name="Gilbert D.G."/>
        </authorList>
    </citation>
    <scope>NUCLEOTIDE SEQUENCE [LARGE SCALE GENOMIC DNA]</scope>
    <source>
        <strain evidence="4">COMA1</strain>
    </source>
</reference>
<dbReference type="Pfam" id="PF10996">
    <property type="entry name" value="Beta-Casp"/>
    <property type="match status" value="1"/>
</dbReference>
<dbReference type="InterPro" id="IPR001279">
    <property type="entry name" value="Metallo-B-lactamas"/>
</dbReference>
<dbReference type="Pfam" id="PF00753">
    <property type="entry name" value="Lactamase_B"/>
    <property type="match status" value="1"/>
</dbReference>
<accession>A0A0S4L6F8</accession>
<name>A0A0S4L6F8_9BACT</name>
<dbReference type="SUPFAM" id="SSF56281">
    <property type="entry name" value="Metallo-hydrolase/oxidoreductase"/>
    <property type="match status" value="1"/>
</dbReference>
<dbReference type="AlphaFoldDB" id="A0A0S4L6F8"/>
<dbReference type="Proteomes" id="UP000199032">
    <property type="component" value="Unassembled WGS sequence"/>
</dbReference>
<keyword evidence="5" id="KW-1185">Reference proteome</keyword>
<feature type="domain" description="Beta-Casp" evidence="3">
    <location>
        <begin position="254"/>
        <end position="379"/>
    </location>
</feature>
<evidence type="ECO:0000313" key="5">
    <source>
        <dbReference type="Proteomes" id="UP000199032"/>
    </source>
</evidence>
<dbReference type="InterPro" id="IPR050698">
    <property type="entry name" value="MBL"/>
</dbReference>
<dbReference type="Gene3D" id="3.40.50.10890">
    <property type="match status" value="1"/>
</dbReference>
<gene>
    <name evidence="4" type="ORF">COMA1_11058</name>
</gene>
<protein>
    <submittedName>
        <fullName evidence="4">Putative RNA-metabolising metallo-beta-lactamase</fullName>
    </submittedName>
</protein>
<dbReference type="SMART" id="SM01027">
    <property type="entry name" value="Beta-Casp"/>
    <property type="match status" value="1"/>
</dbReference>
<proteinExistence type="predicted"/>